<dbReference type="Proteomes" id="UP001222800">
    <property type="component" value="Plasmid unnamed1"/>
</dbReference>
<protein>
    <recommendedName>
        <fullName evidence="3">XkdX family protein</fullName>
    </recommendedName>
</protein>
<proteinExistence type="predicted"/>
<organism evidence="1 2">
    <name type="scientific">Tepidibacter hydrothermalis</name>
    <dbReference type="NCBI Taxonomy" id="3036126"/>
    <lineage>
        <taxon>Bacteria</taxon>
        <taxon>Bacillati</taxon>
        <taxon>Bacillota</taxon>
        <taxon>Clostridia</taxon>
        <taxon>Peptostreptococcales</taxon>
        <taxon>Peptostreptococcaceae</taxon>
        <taxon>Tepidibacter</taxon>
    </lineage>
</organism>
<keyword evidence="2" id="KW-1185">Reference proteome</keyword>
<sequence length="41" mass="5045">MRDWIIRYCKGMLQRGKTNEDMQKLKHVGFITQEEYQEIVK</sequence>
<dbReference type="RefSeq" id="WP_277734848.1">
    <property type="nucleotide sequence ID" value="NZ_CP120734.1"/>
</dbReference>
<evidence type="ECO:0008006" key="3">
    <source>
        <dbReference type="Google" id="ProtNLM"/>
    </source>
</evidence>
<geneLocation type="plasmid" evidence="1 2">
    <name>unnamed1</name>
</geneLocation>
<gene>
    <name evidence="1" type="ORF">P4S50_19900</name>
</gene>
<keyword evidence="1" id="KW-0614">Plasmid</keyword>
<evidence type="ECO:0000313" key="2">
    <source>
        <dbReference type="Proteomes" id="UP001222800"/>
    </source>
</evidence>
<reference evidence="1 2" key="1">
    <citation type="submission" date="2023-03" db="EMBL/GenBank/DDBJ databases">
        <title>Complete genome sequence of Tepidibacter sp. SWIR-1, isolated from a deep-sea hydrothermal vent.</title>
        <authorList>
            <person name="Li X."/>
        </authorList>
    </citation>
    <scope>NUCLEOTIDE SEQUENCE [LARGE SCALE GENOMIC DNA]</scope>
    <source>
        <strain evidence="1 2">SWIR-1</strain>
        <plasmid evidence="1 2">unnamed1</plasmid>
    </source>
</reference>
<evidence type="ECO:0000313" key="1">
    <source>
        <dbReference type="EMBL" id="WFD12445.1"/>
    </source>
</evidence>
<dbReference type="EMBL" id="CP120734">
    <property type="protein sequence ID" value="WFD12445.1"/>
    <property type="molecule type" value="Genomic_DNA"/>
</dbReference>
<name>A0ABY8EJT5_9FIRM</name>
<accession>A0ABY8EJT5</accession>